<dbReference type="InterPro" id="IPR017441">
    <property type="entry name" value="Protein_kinase_ATP_BS"/>
</dbReference>
<keyword evidence="16" id="KW-1185">Reference proteome</keyword>
<feature type="compositionally biased region" description="Low complexity" evidence="13">
    <location>
        <begin position="13"/>
        <end position="24"/>
    </location>
</feature>
<evidence type="ECO:0000313" key="16">
    <source>
        <dbReference type="Proteomes" id="UP001179952"/>
    </source>
</evidence>
<dbReference type="PROSITE" id="PS50011">
    <property type="entry name" value="PROTEIN_KINASE_DOM"/>
    <property type="match status" value="1"/>
</dbReference>
<comment type="catalytic activity">
    <reaction evidence="11">
        <text>L-seryl-[protein] + ATP = O-phospho-L-seryl-[protein] + ADP + H(+)</text>
        <dbReference type="Rhea" id="RHEA:17989"/>
        <dbReference type="Rhea" id="RHEA-COMP:9863"/>
        <dbReference type="Rhea" id="RHEA-COMP:11604"/>
        <dbReference type="ChEBI" id="CHEBI:15378"/>
        <dbReference type="ChEBI" id="CHEBI:29999"/>
        <dbReference type="ChEBI" id="CHEBI:30616"/>
        <dbReference type="ChEBI" id="CHEBI:83421"/>
        <dbReference type="ChEBI" id="CHEBI:456216"/>
        <dbReference type="EC" id="2.7.11.1"/>
    </reaction>
</comment>
<evidence type="ECO:0000256" key="12">
    <source>
        <dbReference type="PROSITE-ProRule" id="PRU10141"/>
    </source>
</evidence>
<dbReference type="PROSITE" id="PS00107">
    <property type="entry name" value="PROTEIN_KINASE_ATP"/>
    <property type="match status" value="1"/>
</dbReference>
<dbReference type="FunFam" id="1.10.510.10:FF:000476">
    <property type="entry name" value="PAS domain-containing protein tyrosine kinase family protein"/>
    <property type="match status" value="1"/>
</dbReference>
<evidence type="ECO:0000256" key="3">
    <source>
        <dbReference type="ARBA" id="ARBA00012513"/>
    </source>
</evidence>
<comment type="similarity">
    <text evidence="2">Belongs to the protein kinase superfamily. TKL Ser/Thr protein kinase family. RAF subfamily.</text>
</comment>
<dbReference type="Gene3D" id="1.10.510.10">
    <property type="entry name" value="Transferase(Phosphotransferase) domain 1"/>
    <property type="match status" value="1"/>
</dbReference>
<feature type="compositionally biased region" description="Polar residues" evidence="13">
    <location>
        <begin position="45"/>
        <end position="68"/>
    </location>
</feature>
<gene>
    <name evidence="15" type="ORF">QJS04_geneDACA018654</name>
</gene>
<dbReference type="InterPro" id="IPR011009">
    <property type="entry name" value="Kinase-like_dom_sf"/>
</dbReference>
<feature type="binding site" evidence="12">
    <location>
        <position position="734"/>
    </location>
    <ligand>
        <name>ATP</name>
        <dbReference type="ChEBI" id="CHEBI:30616"/>
    </ligand>
</feature>
<dbReference type="InterPro" id="IPR001245">
    <property type="entry name" value="Ser-Thr/Tyr_kinase_cat_dom"/>
</dbReference>
<feature type="region of interest" description="Disordered" evidence="13">
    <location>
        <begin position="618"/>
        <end position="687"/>
    </location>
</feature>
<evidence type="ECO:0000256" key="2">
    <source>
        <dbReference type="ARBA" id="ARBA00010507"/>
    </source>
</evidence>
<sequence length="962" mass="105699">MRSLLKKLHVMPGSSSDDSSSSGGKPNFQSAGKSSPPLSWLSPSRNAEQHQQQQRPLSGLSNWLNSVTGKRGGGGGGGGGSDRAAEAAAALDSVLEREGSPGSGGGGEEVAAAAATEAAADEMEEFQIQLALEMSAREDPEAVQIEAVKQISLGSCDARGTPAEVLAFRYWNYNALSYNDKALDGFYDLYGIMAEPSSVKMPSLVDLQGMPITNNISCEAILVNRAEDADLLTLEQRALVMAVESGEKFLSFTGRDLVQKLAVLVADYMGGPVGDPERMLKEWKRLSNHLRSSIGNMVLADSIGVPCQLLKGKQYTGLDDGAVNIVKFNDGREFIVDLMGDPGTLIPLDTAGPQIEYEELSLPPSSSLGDVDNCHVASSSSGATSSIGCSSENEPLEKRSMSESLSTSEIEFNERHNLDESRFHENQGCYSFKELSGKSAVDNESRICDVSKSSCKAQVSELETTARPNNPYNHARSPSWTEGVSSPAARWMKVNDVSQYMIDAAKENPRLAQKLHDVLLESGVVAPPDLFNNIYSEEKEAPMVEDMNQSEDKEEVNKRKNGNRQKTQCEGRPGQFLPPLPKPNLQQKTVPFRPQLEQLKPVDGLGVRRPLDLREATGLSCSSLSENSSAQSQDTSPMKNDEADCAGYEQSGSNHKPDSSLEQEQDRVLAHQEAERNSDKSTGYESTKSDVALDDVAEWEIQWEEITLGERIGLGSYGEVYRGDWHGTEVAVKKFLDQDITGDALEEFRSEIRIMKRLRHPNVVLFMGAITRVPNLSIVTEFLPRGSLFRLIHRPNNQLDERRRLRMALDVARGMNYLHNCTPIVVHRDLKSPNLLVDKNWVVKVCDFGLSRMKQSTFLSSRSTAGTAEWMAPEVLRNEPSDEKCDVYSFGVILWELSTLQQPWGGMNPMQVVGAVGFQERRLDIPEDMDPVIADIITKCWQTPEQVNIPRTGEPEVAPPIK</sequence>
<organism evidence="15 16">
    <name type="scientific">Acorus gramineus</name>
    <name type="common">Dwarf sweet flag</name>
    <dbReference type="NCBI Taxonomy" id="55184"/>
    <lineage>
        <taxon>Eukaryota</taxon>
        <taxon>Viridiplantae</taxon>
        <taxon>Streptophyta</taxon>
        <taxon>Embryophyta</taxon>
        <taxon>Tracheophyta</taxon>
        <taxon>Spermatophyta</taxon>
        <taxon>Magnoliopsida</taxon>
        <taxon>Liliopsida</taxon>
        <taxon>Acoraceae</taxon>
        <taxon>Acorus</taxon>
    </lineage>
</organism>
<dbReference type="PANTHER" id="PTHR44329:SF146">
    <property type="entry name" value="SERINE_THREONINE-PROTEIN KINASE SIS8-RELATED"/>
    <property type="match status" value="1"/>
</dbReference>
<dbReference type="InterPro" id="IPR055164">
    <property type="entry name" value="EDR1/CTR1/ARMC3-like_pept-like"/>
</dbReference>
<evidence type="ECO:0000256" key="10">
    <source>
        <dbReference type="ARBA" id="ARBA00047899"/>
    </source>
</evidence>
<comment type="caution">
    <text evidence="15">The sequence shown here is derived from an EMBL/GenBank/DDBJ whole genome shotgun (WGS) entry which is preliminary data.</text>
</comment>
<feature type="compositionally biased region" description="Polar residues" evidence="13">
    <location>
        <begin position="461"/>
        <end position="484"/>
    </location>
</feature>
<evidence type="ECO:0000256" key="7">
    <source>
        <dbReference type="ARBA" id="ARBA00022777"/>
    </source>
</evidence>
<dbReference type="Proteomes" id="UP001179952">
    <property type="component" value="Unassembled WGS sequence"/>
</dbReference>
<dbReference type="InterPro" id="IPR051681">
    <property type="entry name" value="Ser/Thr_Kinases-Pseudokinases"/>
</dbReference>
<evidence type="ECO:0000259" key="14">
    <source>
        <dbReference type="PROSITE" id="PS50011"/>
    </source>
</evidence>
<dbReference type="EMBL" id="JAUJYN010000009">
    <property type="protein sequence ID" value="KAK1264027.1"/>
    <property type="molecule type" value="Genomic_DNA"/>
</dbReference>
<evidence type="ECO:0000256" key="4">
    <source>
        <dbReference type="ARBA" id="ARBA00022527"/>
    </source>
</evidence>
<feature type="region of interest" description="Disordered" evidence="13">
    <location>
        <begin position="541"/>
        <end position="587"/>
    </location>
</feature>
<dbReference type="CDD" id="cd13999">
    <property type="entry name" value="STKc_MAP3K-like"/>
    <property type="match status" value="1"/>
</dbReference>
<evidence type="ECO:0000256" key="6">
    <source>
        <dbReference type="ARBA" id="ARBA00022741"/>
    </source>
</evidence>
<accession>A0AAV9AIK3</accession>
<keyword evidence="8 12" id="KW-0067">ATP-binding</keyword>
<comment type="catalytic activity">
    <reaction evidence="10">
        <text>L-threonyl-[protein] + ATP = O-phospho-L-threonyl-[protein] + ADP + H(+)</text>
        <dbReference type="Rhea" id="RHEA:46608"/>
        <dbReference type="Rhea" id="RHEA-COMP:11060"/>
        <dbReference type="Rhea" id="RHEA-COMP:11605"/>
        <dbReference type="ChEBI" id="CHEBI:15378"/>
        <dbReference type="ChEBI" id="CHEBI:30013"/>
        <dbReference type="ChEBI" id="CHEBI:30616"/>
        <dbReference type="ChEBI" id="CHEBI:61977"/>
        <dbReference type="ChEBI" id="CHEBI:456216"/>
        <dbReference type="EC" id="2.7.11.1"/>
    </reaction>
</comment>
<dbReference type="SMART" id="SM00220">
    <property type="entry name" value="S_TKc"/>
    <property type="match status" value="1"/>
</dbReference>
<evidence type="ECO:0000256" key="8">
    <source>
        <dbReference type="ARBA" id="ARBA00022840"/>
    </source>
</evidence>
<dbReference type="GO" id="GO:0004674">
    <property type="term" value="F:protein serine/threonine kinase activity"/>
    <property type="evidence" value="ECO:0007669"/>
    <property type="project" value="UniProtKB-KW"/>
</dbReference>
<dbReference type="Gene3D" id="3.30.200.20">
    <property type="entry name" value="Phosphorylase Kinase, domain 1"/>
    <property type="match status" value="1"/>
</dbReference>
<feature type="domain" description="Protein kinase" evidence="14">
    <location>
        <begin position="706"/>
        <end position="962"/>
    </location>
</feature>
<keyword evidence="4" id="KW-0723">Serine/threonine-protein kinase</keyword>
<evidence type="ECO:0000256" key="5">
    <source>
        <dbReference type="ARBA" id="ARBA00022679"/>
    </source>
</evidence>
<feature type="region of interest" description="Disordered" evidence="13">
    <location>
        <begin position="461"/>
        <end position="485"/>
    </location>
</feature>
<protein>
    <recommendedName>
        <fullName evidence="3">non-specific serine/threonine protein kinase</fullName>
        <ecNumber evidence="3">2.7.11.1</ecNumber>
    </recommendedName>
</protein>
<proteinExistence type="inferred from homology"/>
<keyword evidence="9" id="KW-0472">Membrane</keyword>
<dbReference type="PROSITE" id="PS00108">
    <property type="entry name" value="PROTEIN_KINASE_ST"/>
    <property type="match status" value="1"/>
</dbReference>
<feature type="compositionally biased region" description="Low complexity" evidence="13">
    <location>
        <begin position="620"/>
        <end position="632"/>
    </location>
</feature>
<reference evidence="15" key="1">
    <citation type="journal article" date="2023" name="Nat. Commun.">
        <title>Diploid and tetraploid genomes of Acorus and the evolution of monocots.</title>
        <authorList>
            <person name="Ma L."/>
            <person name="Liu K.W."/>
            <person name="Li Z."/>
            <person name="Hsiao Y.Y."/>
            <person name="Qi Y."/>
            <person name="Fu T."/>
            <person name="Tang G.D."/>
            <person name="Zhang D."/>
            <person name="Sun W.H."/>
            <person name="Liu D.K."/>
            <person name="Li Y."/>
            <person name="Chen G.Z."/>
            <person name="Liu X.D."/>
            <person name="Liao X.Y."/>
            <person name="Jiang Y.T."/>
            <person name="Yu X."/>
            <person name="Hao Y."/>
            <person name="Huang J."/>
            <person name="Zhao X.W."/>
            <person name="Ke S."/>
            <person name="Chen Y.Y."/>
            <person name="Wu W.L."/>
            <person name="Hsu J.L."/>
            <person name="Lin Y.F."/>
            <person name="Huang M.D."/>
            <person name="Li C.Y."/>
            <person name="Huang L."/>
            <person name="Wang Z.W."/>
            <person name="Zhao X."/>
            <person name="Zhong W.Y."/>
            <person name="Peng D.H."/>
            <person name="Ahmad S."/>
            <person name="Lan S."/>
            <person name="Zhang J.S."/>
            <person name="Tsai W.C."/>
            <person name="Van de Peer Y."/>
            <person name="Liu Z.J."/>
        </authorList>
    </citation>
    <scope>NUCLEOTIDE SEQUENCE</scope>
    <source>
        <strain evidence="15">SCP</strain>
    </source>
</reference>
<evidence type="ECO:0000256" key="13">
    <source>
        <dbReference type="SAM" id="MobiDB-lite"/>
    </source>
</evidence>
<feature type="region of interest" description="Disordered" evidence="13">
    <location>
        <begin position="378"/>
        <end position="407"/>
    </location>
</feature>
<dbReference type="EC" id="2.7.11.1" evidence="3"/>
<feature type="compositionally biased region" description="Basic and acidic residues" evidence="13">
    <location>
        <begin position="655"/>
        <end position="679"/>
    </location>
</feature>
<dbReference type="InterPro" id="IPR008271">
    <property type="entry name" value="Ser/Thr_kinase_AS"/>
</dbReference>
<dbReference type="GO" id="GO:0016020">
    <property type="term" value="C:membrane"/>
    <property type="evidence" value="ECO:0007669"/>
    <property type="project" value="UniProtKB-SubCell"/>
</dbReference>
<dbReference type="FunFam" id="3.30.200.20:FF:000060">
    <property type="entry name" value="Serine/threonine-protein kinase isoform 1"/>
    <property type="match status" value="1"/>
</dbReference>
<dbReference type="SUPFAM" id="SSF56112">
    <property type="entry name" value="Protein kinase-like (PK-like)"/>
    <property type="match status" value="1"/>
</dbReference>
<dbReference type="InterPro" id="IPR000719">
    <property type="entry name" value="Prot_kinase_dom"/>
</dbReference>
<keyword evidence="7 15" id="KW-0418">Kinase</keyword>
<feature type="compositionally biased region" description="Low complexity" evidence="13">
    <location>
        <begin position="378"/>
        <end position="391"/>
    </location>
</feature>
<feature type="compositionally biased region" description="Gly residues" evidence="13">
    <location>
        <begin position="70"/>
        <end position="81"/>
    </location>
</feature>
<evidence type="ECO:0000256" key="1">
    <source>
        <dbReference type="ARBA" id="ARBA00004370"/>
    </source>
</evidence>
<dbReference type="Pfam" id="PF07714">
    <property type="entry name" value="PK_Tyr_Ser-Thr"/>
    <property type="match status" value="1"/>
</dbReference>
<reference evidence="15" key="2">
    <citation type="submission" date="2023-06" db="EMBL/GenBank/DDBJ databases">
        <authorList>
            <person name="Ma L."/>
            <person name="Liu K.-W."/>
            <person name="Li Z."/>
            <person name="Hsiao Y.-Y."/>
            <person name="Qi Y."/>
            <person name="Fu T."/>
            <person name="Tang G."/>
            <person name="Zhang D."/>
            <person name="Sun W.-H."/>
            <person name="Liu D.-K."/>
            <person name="Li Y."/>
            <person name="Chen G.-Z."/>
            <person name="Liu X.-D."/>
            <person name="Liao X.-Y."/>
            <person name="Jiang Y.-T."/>
            <person name="Yu X."/>
            <person name="Hao Y."/>
            <person name="Huang J."/>
            <person name="Zhao X.-W."/>
            <person name="Ke S."/>
            <person name="Chen Y.-Y."/>
            <person name="Wu W.-L."/>
            <person name="Hsu J.-L."/>
            <person name="Lin Y.-F."/>
            <person name="Huang M.-D."/>
            <person name="Li C.-Y."/>
            <person name="Huang L."/>
            <person name="Wang Z.-W."/>
            <person name="Zhao X."/>
            <person name="Zhong W.-Y."/>
            <person name="Peng D.-H."/>
            <person name="Ahmad S."/>
            <person name="Lan S."/>
            <person name="Zhang J.-S."/>
            <person name="Tsai W.-C."/>
            <person name="Van De Peer Y."/>
            <person name="Liu Z.-J."/>
        </authorList>
    </citation>
    <scope>NUCLEOTIDE SEQUENCE</scope>
    <source>
        <strain evidence="15">SCP</strain>
        <tissue evidence="15">Leaves</tissue>
    </source>
</reference>
<dbReference type="AlphaFoldDB" id="A0AAV9AIK3"/>
<evidence type="ECO:0000313" key="15">
    <source>
        <dbReference type="EMBL" id="KAK1264027.1"/>
    </source>
</evidence>
<keyword evidence="5" id="KW-0808">Transferase</keyword>
<feature type="compositionally biased region" description="Low complexity" evidence="13">
    <location>
        <begin position="34"/>
        <end position="44"/>
    </location>
</feature>
<evidence type="ECO:0000256" key="9">
    <source>
        <dbReference type="ARBA" id="ARBA00023136"/>
    </source>
</evidence>
<evidence type="ECO:0000256" key="11">
    <source>
        <dbReference type="ARBA" id="ARBA00048679"/>
    </source>
</evidence>
<dbReference type="PANTHER" id="PTHR44329">
    <property type="entry name" value="SERINE/THREONINE-PROTEIN KINASE TNNI3K-RELATED"/>
    <property type="match status" value="1"/>
</dbReference>
<keyword evidence="6 12" id="KW-0547">Nucleotide-binding</keyword>
<feature type="region of interest" description="Disordered" evidence="13">
    <location>
        <begin position="1"/>
        <end position="116"/>
    </location>
</feature>
<dbReference type="GO" id="GO:0005524">
    <property type="term" value="F:ATP binding"/>
    <property type="evidence" value="ECO:0007669"/>
    <property type="project" value="UniProtKB-UniRule"/>
</dbReference>
<comment type="subcellular location">
    <subcellularLocation>
        <location evidence="1">Membrane</location>
    </subcellularLocation>
</comment>
<dbReference type="Pfam" id="PF14381">
    <property type="entry name" value="EDR1_CTR1_ARMC3_pept"/>
    <property type="match status" value="1"/>
</dbReference>
<name>A0AAV9AIK3_ACOGR</name>